<gene>
    <name evidence="5" type="ORF">Cvel_13939</name>
</gene>
<dbReference type="PANTHER" id="PTHR13547:SF1">
    <property type="entry name" value="MITOCHONDRIAL RIBONUCLEASE P CATALYTIC SUBUNIT"/>
    <property type="match status" value="1"/>
</dbReference>
<evidence type="ECO:0000313" key="5">
    <source>
        <dbReference type="EMBL" id="CEM55921.1"/>
    </source>
</evidence>
<feature type="compositionally biased region" description="Low complexity" evidence="3">
    <location>
        <begin position="843"/>
        <end position="858"/>
    </location>
</feature>
<feature type="compositionally biased region" description="Basic and acidic residues" evidence="3">
    <location>
        <begin position="822"/>
        <end position="840"/>
    </location>
</feature>
<dbReference type="InterPro" id="IPR002885">
    <property type="entry name" value="PPR_rpt"/>
</dbReference>
<evidence type="ECO:0000256" key="3">
    <source>
        <dbReference type="SAM" id="MobiDB-lite"/>
    </source>
</evidence>
<evidence type="ECO:0000256" key="2">
    <source>
        <dbReference type="PROSITE-ProRule" id="PRU00708"/>
    </source>
</evidence>
<dbReference type="Gene3D" id="3.40.50.11980">
    <property type="match status" value="1"/>
</dbReference>
<sequence length="995" mass="109536">MVATCGLFVSAGAALGWLQREVLWKKPQTKRPSCSIFRFSVLSPEKWSKLCASTQEQERVETGSSSGLRLEDQLQLQQREEEHLVGEAVTSATVEFLSKSSNNVNLKVKAQNGKSFGILVRHQLLEEAYALVSSADDDPQSPWRPGTEHFRAVMNLAASKERPDLLVDVFRRMMNRGTKPDEGTFLALIRTYAQEGMLEEAYAVISHMLAADIFPKIRTYRPVLEQLCLHRRVDEIFALLDHMETHCVFPDPQDLRLILRALRDGGVIGSDDPKRQAQMDRFLKTVCAEMKSVTPEDVPLWLTAFEQSRGGEGRMCEEVFPSPKGVCPRCGQRLKKLRSGESERRRMRLAVLKLSATSGSKDLAGINFLRLFLNRNGPYTVLIDAPNVAYEKQNTWGGRFNYVQIELVRRALKARGERPLIILPRCYSGIDRSLIPNSANAEPPPLRKGKAHSLRGGGGRGEGATNRRRPQTQMTKGDFDLLDLWVRDRELFVCDYKSMDDLYSIIATVAPSDGLGCQSAGQLQILEGPQVSLEDPLSLSMTMPELHGQSSSSASLGEESQGGVEEEGGEGEGDNLGGRPSRGDDVLIVTNDLYRDHGLRLIEPRIFPRWRREMVIGFELSEPVKASADISWLLKKDRNPHTEGGGRGGGRRLLPEVRLDYPPPITEEMQMGDAEGVWHVPIIDETETAEEYEEEKDRERFEEEDSPLFPSSPPSRFKRYPLRKPIAERSWMCLHARGYAPLARTQQQQEEEAERSGKRENESGSGKLAAPSEIPSDPVAAGKGRLPAEEGAVGVGVGEKGGEGEERERHPLVNGHSRRRERRQEGETHKEGGWQEHPPKPPESSASSSSSSSPSPISLKLTGQYSGETALWASLERLEAIARGGGGGGRGGKGEKAAPPCFATLPSIEEVEKVPSLPHVSFPSGVKSVPAAINGRLVSSSPLVAADVLEPAAVRGGRGKGKGSPPTFNSEGVRKKRRKWVLEAGGGGQPLVSPK</sequence>
<dbReference type="AlphaFoldDB" id="A0A0G4IFM6"/>
<dbReference type="NCBIfam" id="TIGR00756">
    <property type="entry name" value="PPR"/>
    <property type="match status" value="1"/>
</dbReference>
<feature type="region of interest" description="Disordered" evidence="3">
    <location>
        <begin position="686"/>
        <end position="716"/>
    </location>
</feature>
<dbReference type="GO" id="GO:0001682">
    <property type="term" value="P:tRNA 5'-leader removal"/>
    <property type="evidence" value="ECO:0007669"/>
    <property type="project" value="TreeGrafter"/>
</dbReference>
<feature type="region of interest" description="Disordered" evidence="3">
    <location>
        <begin position="742"/>
        <end position="861"/>
    </location>
</feature>
<dbReference type="InterPro" id="IPR033443">
    <property type="entry name" value="PROP1-like_PPR_dom"/>
</dbReference>
<reference evidence="5" key="1">
    <citation type="submission" date="2014-11" db="EMBL/GenBank/DDBJ databases">
        <authorList>
            <person name="Otto D Thomas"/>
            <person name="Naeem Raeece"/>
        </authorList>
    </citation>
    <scope>NUCLEOTIDE SEQUENCE</scope>
</reference>
<feature type="compositionally biased region" description="Low complexity" evidence="3">
    <location>
        <begin position="548"/>
        <end position="563"/>
    </location>
</feature>
<evidence type="ECO:0000256" key="1">
    <source>
        <dbReference type="ARBA" id="ARBA00022737"/>
    </source>
</evidence>
<dbReference type="VEuPathDB" id="CryptoDB:Cvel_13939"/>
<feature type="domain" description="PROP1-like PPR" evidence="4">
    <location>
        <begin position="148"/>
        <end position="265"/>
    </location>
</feature>
<dbReference type="InterPro" id="IPR011990">
    <property type="entry name" value="TPR-like_helical_dom_sf"/>
</dbReference>
<feature type="region of interest" description="Disordered" evidence="3">
    <location>
        <begin position="952"/>
        <end position="976"/>
    </location>
</feature>
<feature type="region of interest" description="Disordered" evidence="3">
    <location>
        <begin position="543"/>
        <end position="583"/>
    </location>
</feature>
<dbReference type="EMBL" id="CDMZ01005924">
    <property type="protein sequence ID" value="CEM55921.1"/>
    <property type="molecule type" value="Genomic_DNA"/>
</dbReference>
<dbReference type="PROSITE" id="PS51375">
    <property type="entry name" value="PPR"/>
    <property type="match status" value="1"/>
</dbReference>
<accession>A0A0G4IFM6</accession>
<dbReference type="Gene3D" id="1.25.40.10">
    <property type="entry name" value="Tetratricopeptide repeat domain"/>
    <property type="match status" value="1"/>
</dbReference>
<name>A0A0G4IFM6_9ALVE</name>
<evidence type="ECO:0000259" key="4">
    <source>
        <dbReference type="Pfam" id="PF17177"/>
    </source>
</evidence>
<feature type="compositionally biased region" description="Acidic residues" evidence="3">
    <location>
        <begin position="564"/>
        <end position="573"/>
    </location>
</feature>
<feature type="repeat" description="PPR" evidence="2">
    <location>
        <begin position="181"/>
        <end position="215"/>
    </location>
</feature>
<feature type="compositionally biased region" description="Basic and acidic residues" evidence="3">
    <location>
        <begin position="800"/>
        <end position="811"/>
    </location>
</feature>
<organism evidence="5">
    <name type="scientific">Chromera velia CCMP2878</name>
    <dbReference type="NCBI Taxonomy" id="1169474"/>
    <lineage>
        <taxon>Eukaryota</taxon>
        <taxon>Sar</taxon>
        <taxon>Alveolata</taxon>
        <taxon>Colpodellida</taxon>
        <taxon>Chromeraceae</taxon>
        <taxon>Chromera</taxon>
    </lineage>
</organism>
<protein>
    <recommendedName>
        <fullName evidence="4">PROP1-like PPR domain-containing protein</fullName>
    </recommendedName>
</protein>
<dbReference type="Pfam" id="PF17177">
    <property type="entry name" value="PPR_long"/>
    <property type="match status" value="1"/>
</dbReference>
<feature type="region of interest" description="Disordered" evidence="3">
    <location>
        <begin position="438"/>
        <end position="473"/>
    </location>
</feature>
<keyword evidence="1" id="KW-0677">Repeat</keyword>
<dbReference type="GO" id="GO:0004526">
    <property type="term" value="F:ribonuclease P activity"/>
    <property type="evidence" value="ECO:0007669"/>
    <property type="project" value="TreeGrafter"/>
</dbReference>
<dbReference type="PANTHER" id="PTHR13547">
    <property type="match status" value="1"/>
</dbReference>
<proteinExistence type="predicted"/>